<keyword evidence="2" id="KW-0732">Signal</keyword>
<keyword evidence="4" id="KW-1185">Reference proteome</keyword>
<reference evidence="3 4" key="1">
    <citation type="submission" date="2024-02" db="EMBL/GenBank/DDBJ databases">
        <title>Bacteria isolated from the canopy kelp, Nereocystis luetkeana.</title>
        <authorList>
            <person name="Pfister C.A."/>
            <person name="Younker I.T."/>
            <person name="Light S.H."/>
        </authorList>
    </citation>
    <scope>NUCLEOTIDE SEQUENCE [LARGE SCALE GENOMIC DNA]</scope>
    <source>
        <strain evidence="3 4">TI.2.07</strain>
    </source>
</reference>
<evidence type="ECO:0000256" key="2">
    <source>
        <dbReference type="SAM" id="SignalP"/>
    </source>
</evidence>
<organism evidence="3 4">
    <name type="scientific">Psychromonas arctica</name>
    <dbReference type="NCBI Taxonomy" id="168275"/>
    <lineage>
        <taxon>Bacteria</taxon>
        <taxon>Pseudomonadati</taxon>
        <taxon>Pseudomonadota</taxon>
        <taxon>Gammaproteobacteria</taxon>
        <taxon>Alteromonadales</taxon>
        <taxon>Psychromonadaceae</taxon>
        <taxon>Psychromonas</taxon>
    </lineage>
</organism>
<evidence type="ECO:0000313" key="3">
    <source>
        <dbReference type="EMBL" id="MEL0659947.1"/>
    </source>
</evidence>
<dbReference type="Proteomes" id="UP001366060">
    <property type="component" value="Unassembled WGS sequence"/>
</dbReference>
<proteinExistence type="predicted"/>
<feature type="compositionally biased region" description="Basic residues" evidence="1">
    <location>
        <begin position="27"/>
        <end position="37"/>
    </location>
</feature>
<evidence type="ECO:0000256" key="1">
    <source>
        <dbReference type="SAM" id="MobiDB-lite"/>
    </source>
</evidence>
<gene>
    <name evidence="3" type="ORF">V6255_12445</name>
</gene>
<sequence length="307" mass="35600">MKLTFLLAIIMSFFVSLSISSAENRDNKKHHNRPSVHKHLESKKNRVVRKPIIYENGSVLPKNRAVRNKENRQSNKKAIAHKNSKSNINRKIHNRTDYKRNLNKNRSTIKTSVLPPNAAVRNKQKAKRLIAAKKLKSQRSKGFRKRATYKTGLRSHKLPRNGRRLRFAGLSFIFSSGLYYRHLNNGYTVVHPPVGLKIRYLPQGFEDIFIHGIHYYFFQGIYYIANGGYYEVVEEPSSDTAALPVIDETQYEQQQSDYFELGQRYSVLPEGAELVVVNGEQYFKFQDIYFLPQSSDNDVNYLAVKLD</sequence>
<accession>A0ABU9HED7</accession>
<dbReference type="RefSeq" id="WP_341628453.1">
    <property type="nucleotide sequence ID" value="NZ_JBAKBA010000029.1"/>
</dbReference>
<dbReference type="InterPro" id="IPR045398">
    <property type="entry name" value="DUF6515"/>
</dbReference>
<evidence type="ECO:0000313" key="4">
    <source>
        <dbReference type="Proteomes" id="UP001366060"/>
    </source>
</evidence>
<feature type="chain" id="PRO_5046906858" evidence="2">
    <location>
        <begin position="22"/>
        <end position="307"/>
    </location>
</feature>
<name>A0ABU9HED7_9GAMM</name>
<dbReference type="Pfam" id="PF20125">
    <property type="entry name" value="DUF6515"/>
    <property type="match status" value="1"/>
</dbReference>
<dbReference type="EMBL" id="JBAKBA010000029">
    <property type="protein sequence ID" value="MEL0659947.1"/>
    <property type="molecule type" value="Genomic_DNA"/>
</dbReference>
<feature type="signal peptide" evidence="2">
    <location>
        <begin position="1"/>
        <end position="21"/>
    </location>
</feature>
<protein>
    <submittedName>
        <fullName evidence="3">DUF6515 family protein</fullName>
    </submittedName>
</protein>
<comment type="caution">
    <text evidence="3">The sequence shown here is derived from an EMBL/GenBank/DDBJ whole genome shotgun (WGS) entry which is preliminary data.</text>
</comment>
<feature type="region of interest" description="Disordered" evidence="1">
    <location>
        <begin position="23"/>
        <end position="45"/>
    </location>
</feature>